<comment type="caution">
    <text evidence="7">The sequence shown here is derived from an EMBL/GenBank/DDBJ whole genome shotgun (WGS) entry which is preliminary data.</text>
</comment>
<dbReference type="InterPro" id="IPR001647">
    <property type="entry name" value="HTH_TetR"/>
</dbReference>
<evidence type="ECO:0000256" key="4">
    <source>
        <dbReference type="PROSITE-ProRule" id="PRU00335"/>
    </source>
</evidence>
<feature type="region of interest" description="Disordered" evidence="5">
    <location>
        <begin position="191"/>
        <end position="212"/>
    </location>
</feature>
<dbReference type="SUPFAM" id="SSF46689">
    <property type="entry name" value="Homeodomain-like"/>
    <property type="match status" value="1"/>
</dbReference>
<evidence type="ECO:0000313" key="7">
    <source>
        <dbReference type="EMBL" id="MDJ1651574.1"/>
    </source>
</evidence>
<dbReference type="Gene3D" id="1.10.357.10">
    <property type="entry name" value="Tetracycline Repressor, domain 2"/>
    <property type="match status" value="1"/>
</dbReference>
<feature type="domain" description="HTH tetR-type" evidence="6">
    <location>
        <begin position="5"/>
        <end position="65"/>
    </location>
</feature>
<accession>A0ABT7DPV6</accession>
<evidence type="ECO:0000256" key="2">
    <source>
        <dbReference type="ARBA" id="ARBA00023125"/>
    </source>
</evidence>
<dbReference type="Pfam" id="PF00440">
    <property type="entry name" value="TetR_N"/>
    <property type="match status" value="1"/>
</dbReference>
<evidence type="ECO:0000256" key="1">
    <source>
        <dbReference type="ARBA" id="ARBA00023015"/>
    </source>
</evidence>
<dbReference type="PANTHER" id="PTHR30055:SF234">
    <property type="entry name" value="HTH-TYPE TRANSCRIPTIONAL REGULATOR BETI"/>
    <property type="match status" value="1"/>
</dbReference>
<dbReference type="InterPro" id="IPR009057">
    <property type="entry name" value="Homeodomain-like_sf"/>
</dbReference>
<proteinExistence type="predicted"/>
<dbReference type="PANTHER" id="PTHR30055">
    <property type="entry name" value="HTH-TYPE TRANSCRIPTIONAL REGULATOR RUTR"/>
    <property type="match status" value="1"/>
</dbReference>
<organism evidence="7 8">
    <name type="scientific">Gordonibacter faecis</name>
    <dbReference type="NCBI Taxonomy" id="3047475"/>
    <lineage>
        <taxon>Bacteria</taxon>
        <taxon>Bacillati</taxon>
        <taxon>Actinomycetota</taxon>
        <taxon>Coriobacteriia</taxon>
        <taxon>Eggerthellales</taxon>
        <taxon>Eggerthellaceae</taxon>
        <taxon>Gordonibacter</taxon>
    </lineage>
</organism>
<keyword evidence="3" id="KW-0804">Transcription</keyword>
<keyword evidence="8" id="KW-1185">Reference proteome</keyword>
<dbReference type="EMBL" id="JASJEU010000024">
    <property type="protein sequence ID" value="MDJ1651574.1"/>
    <property type="molecule type" value="Genomic_DNA"/>
</dbReference>
<name>A0ABT7DPV6_9ACTN</name>
<reference evidence="7 8" key="1">
    <citation type="submission" date="2023-05" db="EMBL/GenBank/DDBJ databases">
        <title>Gordonibacter KGMB12511T sp. nov., isolated from faeces of healthy Korean.</title>
        <authorList>
            <person name="Kim H.S."/>
            <person name="Kim J.-S."/>
            <person name="Suh M.K."/>
            <person name="Eom M.K."/>
            <person name="Do H.E."/>
            <person name="Lee J.-S."/>
        </authorList>
    </citation>
    <scope>NUCLEOTIDE SEQUENCE [LARGE SCALE GENOMIC DNA]</scope>
    <source>
        <strain evidence="7 8">KGMB12511</strain>
    </source>
</reference>
<evidence type="ECO:0000259" key="6">
    <source>
        <dbReference type="PROSITE" id="PS50977"/>
    </source>
</evidence>
<keyword evidence="2 4" id="KW-0238">DNA-binding</keyword>
<feature type="DNA-binding region" description="H-T-H motif" evidence="4">
    <location>
        <begin position="28"/>
        <end position="47"/>
    </location>
</feature>
<dbReference type="InterPro" id="IPR050109">
    <property type="entry name" value="HTH-type_TetR-like_transc_reg"/>
</dbReference>
<evidence type="ECO:0000256" key="3">
    <source>
        <dbReference type="ARBA" id="ARBA00023163"/>
    </source>
</evidence>
<evidence type="ECO:0000256" key="5">
    <source>
        <dbReference type="SAM" id="MobiDB-lite"/>
    </source>
</evidence>
<dbReference type="PROSITE" id="PS50977">
    <property type="entry name" value="HTH_TETR_2"/>
    <property type="match status" value="1"/>
</dbReference>
<gene>
    <name evidence="7" type="ORF">QNJ86_12240</name>
</gene>
<protein>
    <submittedName>
        <fullName evidence="7">TetR/AcrR family transcriptional regulator</fullName>
    </submittedName>
</protein>
<keyword evidence="1" id="KW-0805">Transcription regulation</keyword>
<dbReference type="Proteomes" id="UP001232750">
    <property type="component" value="Unassembled WGS sequence"/>
</dbReference>
<dbReference type="RefSeq" id="WP_283832921.1">
    <property type="nucleotide sequence ID" value="NZ_JASJEU010000024.1"/>
</dbReference>
<evidence type="ECO:0000313" key="8">
    <source>
        <dbReference type="Proteomes" id="UP001232750"/>
    </source>
</evidence>
<sequence>MVRRGVDRATITQTAYALAEKRGLAALDIRGVAEACGVSVGTIYNCFPTKDDLMVEVIGTFWGNVFQEDLCRVVPGERFDAFVVRLHSALTSGLAAFRSDWLPQISALSMQGRDAGKLRETELFNHMRAGLQAVLAADPDADVARAGVSAEELVAFVLDSLIHTLSAGEGDCRVLAHLLSAALYEAPAHTEGAHVAPEQQSESTARAVKEVE</sequence>